<accession>A0A2K3CZH2</accession>
<gene>
    <name evidence="3" type="ORF">CHLRE_13g567150v5</name>
</gene>
<name>A0A2K3CZH2_CHLRE</name>
<dbReference type="OrthoDB" id="308690at2759"/>
<dbReference type="Pfam" id="PF00400">
    <property type="entry name" value="WD40"/>
    <property type="match status" value="2"/>
</dbReference>
<dbReference type="AlphaFoldDB" id="A0A2K3CZH2"/>
<dbReference type="InterPro" id="IPR052778">
    <property type="entry name" value="Centrosome-WD_assoc"/>
</dbReference>
<dbReference type="Gramene" id="PNW73649">
    <property type="protein sequence ID" value="PNW73649"/>
    <property type="gene ID" value="CHLRE_13g567150v5"/>
</dbReference>
<dbReference type="GeneID" id="5719070"/>
<feature type="region of interest" description="Disordered" evidence="2">
    <location>
        <begin position="305"/>
        <end position="340"/>
    </location>
</feature>
<protein>
    <submittedName>
        <fullName evidence="3">Uncharacterized protein</fullName>
    </submittedName>
</protein>
<dbReference type="PANTHER" id="PTHR16220">
    <property type="entry name" value="WD REPEAT PROTEIN 8-RELATED"/>
    <property type="match status" value="1"/>
</dbReference>
<proteinExistence type="predicted"/>
<feature type="compositionally biased region" description="Polar residues" evidence="2">
    <location>
        <begin position="308"/>
        <end position="322"/>
    </location>
</feature>
<dbReference type="InterPro" id="IPR001680">
    <property type="entry name" value="WD40_rpt"/>
</dbReference>
<dbReference type="KEGG" id="cre:CHLRE_13g567150v5"/>
<dbReference type="SMART" id="SM00320">
    <property type="entry name" value="WD40"/>
    <property type="match status" value="4"/>
</dbReference>
<keyword evidence="4" id="KW-1185">Reference proteome</keyword>
<dbReference type="GO" id="GO:1990811">
    <property type="term" value="C:MWP complex"/>
    <property type="evidence" value="ECO:0000318"/>
    <property type="project" value="GO_Central"/>
</dbReference>
<dbReference type="PANTHER" id="PTHR16220:SF0">
    <property type="entry name" value="WD REPEAT-CONTAINING PROTEIN WRAP73"/>
    <property type="match status" value="1"/>
</dbReference>
<organism evidence="3 4">
    <name type="scientific">Chlamydomonas reinhardtii</name>
    <name type="common">Chlamydomonas smithii</name>
    <dbReference type="NCBI Taxonomy" id="3055"/>
    <lineage>
        <taxon>Eukaryota</taxon>
        <taxon>Viridiplantae</taxon>
        <taxon>Chlorophyta</taxon>
        <taxon>core chlorophytes</taxon>
        <taxon>Chlorophyceae</taxon>
        <taxon>CS clade</taxon>
        <taxon>Chlamydomonadales</taxon>
        <taxon>Chlamydomonadaceae</taxon>
        <taxon>Chlamydomonas</taxon>
    </lineage>
</organism>
<dbReference type="InterPro" id="IPR015943">
    <property type="entry name" value="WD40/YVTN_repeat-like_dom_sf"/>
</dbReference>
<reference evidence="3 4" key="1">
    <citation type="journal article" date="2007" name="Science">
        <title>The Chlamydomonas genome reveals the evolution of key animal and plant functions.</title>
        <authorList>
            <person name="Merchant S.S."/>
            <person name="Prochnik S.E."/>
            <person name="Vallon O."/>
            <person name="Harris E.H."/>
            <person name="Karpowicz S.J."/>
            <person name="Witman G.B."/>
            <person name="Terry A."/>
            <person name="Salamov A."/>
            <person name="Fritz-Laylin L.K."/>
            <person name="Marechal-Drouard L."/>
            <person name="Marshall W.F."/>
            <person name="Qu L.H."/>
            <person name="Nelson D.R."/>
            <person name="Sanderfoot A.A."/>
            <person name="Spalding M.H."/>
            <person name="Kapitonov V.V."/>
            <person name="Ren Q."/>
            <person name="Ferris P."/>
            <person name="Lindquist E."/>
            <person name="Shapiro H."/>
            <person name="Lucas S.M."/>
            <person name="Grimwood J."/>
            <person name="Schmutz J."/>
            <person name="Cardol P."/>
            <person name="Cerutti H."/>
            <person name="Chanfreau G."/>
            <person name="Chen C.L."/>
            <person name="Cognat V."/>
            <person name="Croft M.T."/>
            <person name="Dent R."/>
            <person name="Dutcher S."/>
            <person name="Fernandez E."/>
            <person name="Fukuzawa H."/>
            <person name="Gonzalez-Ballester D."/>
            <person name="Gonzalez-Halphen D."/>
            <person name="Hallmann A."/>
            <person name="Hanikenne M."/>
            <person name="Hippler M."/>
            <person name="Inwood W."/>
            <person name="Jabbari K."/>
            <person name="Kalanon M."/>
            <person name="Kuras R."/>
            <person name="Lefebvre P.A."/>
            <person name="Lemaire S.D."/>
            <person name="Lobanov A.V."/>
            <person name="Lohr M."/>
            <person name="Manuell A."/>
            <person name="Meier I."/>
            <person name="Mets L."/>
            <person name="Mittag M."/>
            <person name="Mittelmeier T."/>
            <person name="Moroney J.V."/>
            <person name="Moseley J."/>
            <person name="Napoli C."/>
            <person name="Nedelcu A.M."/>
            <person name="Niyogi K."/>
            <person name="Novoselov S.V."/>
            <person name="Paulsen I.T."/>
            <person name="Pazour G."/>
            <person name="Purton S."/>
            <person name="Ral J.P."/>
            <person name="Riano-Pachon D.M."/>
            <person name="Riekhof W."/>
            <person name="Rymarquis L."/>
            <person name="Schroda M."/>
            <person name="Stern D."/>
            <person name="Umen J."/>
            <person name="Willows R."/>
            <person name="Wilson N."/>
            <person name="Zimmer S.L."/>
            <person name="Allmer J."/>
            <person name="Balk J."/>
            <person name="Bisova K."/>
            <person name="Chen C.J."/>
            <person name="Elias M."/>
            <person name="Gendler K."/>
            <person name="Hauser C."/>
            <person name="Lamb M.R."/>
            <person name="Ledford H."/>
            <person name="Long J.C."/>
            <person name="Minagawa J."/>
            <person name="Page M.D."/>
            <person name="Pan J."/>
            <person name="Pootakham W."/>
            <person name="Roje S."/>
            <person name="Rose A."/>
            <person name="Stahlberg E."/>
            <person name="Terauchi A.M."/>
            <person name="Yang P."/>
            <person name="Ball S."/>
            <person name="Bowler C."/>
            <person name="Dieckmann C.L."/>
            <person name="Gladyshev V.N."/>
            <person name="Green P."/>
            <person name="Jorgensen R."/>
            <person name="Mayfield S."/>
            <person name="Mueller-Roeber B."/>
            <person name="Rajamani S."/>
            <person name="Sayre R.T."/>
            <person name="Brokstein P."/>
            <person name="Dubchak I."/>
            <person name="Goodstein D."/>
            <person name="Hornick L."/>
            <person name="Huang Y.W."/>
            <person name="Jhaveri J."/>
            <person name="Luo Y."/>
            <person name="Martinez D."/>
            <person name="Ngau W.C."/>
            <person name="Otillar B."/>
            <person name="Poliakov A."/>
            <person name="Porter A."/>
            <person name="Szajkowski L."/>
            <person name="Werner G."/>
            <person name="Zhou K."/>
            <person name="Grigoriev I.V."/>
            <person name="Rokhsar D.S."/>
            <person name="Grossman A.R."/>
        </authorList>
    </citation>
    <scope>NUCLEOTIDE SEQUENCE [LARGE SCALE GENOMIC DNA]</scope>
    <source>
        <strain evidence="4">CC-503</strain>
    </source>
</reference>
<dbReference type="FunCoup" id="A0A2K3CZH2">
    <property type="interactions" value="1457"/>
</dbReference>
<dbReference type="InParanoid" id="A0A2K3CZH2"/>
<evidence type="ECO:0000313" key="4">
    <source>
        <dbReference type="Proteomes" id="UP000006906"/>
    </source>
</evidence>
<evidence type="ECO:0000256" key="2">
    <source>
        <dbReference type="SAM" id="MobiDB-lite"/>
    </source>
</evidence>
<dbReference type="GO" id="GO:1990810">
    <property type="term" value="P:microtubule anchoring at mitotic spindle pole body"/>
    <property type="evidence" value="ECO:0000318"/>
    <property type="project" value="GO_Central"/>
</dbReference>
<dbReference type="EMBL" id="CM008974">
    <property type="protein sequence ID" value="PNW73649.1"/>
    <property type="molecule type" value="Genomic_DNA"/>
</dbReference>
<dbReference type="STRING" id="3055.A0A2K3CZH2"/>
<evidence type="ECO:0000313" key="3">
    <source>
        <dbReference type="EMBL" id="PNW73649.1"/>
    </source>
</evidence>
<dbReference type="SUPFAM" id="SSF50978">
    <property type="entry name" value="WD40 repeat-like"/>
    <property type="match status" value="1"/>
</dbReference>
<sequence>MDFSESFRSSGPHPAFSPDGRFVATVVEYRLIIREVETLRVVQLYSCLDRIDSIEWSCNSAYVLCGLCSRGVIQIWTVESSEWTCKIDEGPAGVQSVRWSPDGGSVLVVAEFGLRVAVWDLVDRRCTYLRGPKHGDGTGLAFSADGRWLALLERSDMKDWVTVYDCGSGRGGGRGGGGDKGGWGEAARFQLPTADAADIAWSPAGGVLAAWESCLGDKVVTLDAGSGAVLGCYSCLSGAGGGGSSKEGLGVKCVSWSPAGELLAVGGYDGRLRLLNGATWTPLLEAAHPGRVAAPAGLVVYREELSEPRQQQPASAGATPTSGVRPAPGPRSSAATAAAAAAADPNARTHYAIDDLPAAVPGGKPALDAPGPPRLGVGRCVWSADGRYAASLEDCRPGSVWVWDAGAMELAALLMHLGPVTDLAWGPRGHTLAVATGSTRVYLWTPAGASIIHIPLAQFQAYGCSWNNSATTLLLRGPEAFCCAYLTA</sequence>
<dbReference type="ExpressionAtlas" id="A0A2K3CZH2">
    <property type="expression patterns" value="baseline and differential"/>
</dbReference>
<keyword evidence="1" id="KW-0853">WD repeat</keyword>
<dbReference type="Proteomes" id="UP000006906">
    <property type="component" value="Chromosome 13"/>
</dbReference>
<dbReference type="RefSeq" id="XP_042917276.1">
    <property type="nucleotide sequence ID" value="XM_043069301.1"/>
</dbReference>
<dbReference type="GO" id="GO:0005815">
    <property type="term" value="C:microtubule organizing center"/>
    <property type="evidence" value="ECO:0000318"/>
    <property type="project" value="GO_Central"/>
</dbReference>
<feature type="repeat" description="WD" evidence="1">
    <location>
        <begin position="413"/>
        <end position="444"/>
    </location>
</feature>
<evidence type="ECO:0000256" key="1">
    <source>
        <dbReference type="PROSITE-ProRule" id="PRU00221"/>
    </source>
</evidence>
<dbReference type="Gene3D" id="2.130.10.10">
    <property type="entry name" value="YVTN repeat-like/Quinoprotein amine dehydrogenase"/>
    <property type="match status" value="3"/>
</dbReference>
<dbReference type="InterPro" id="IPR036322">
    <property type="entry name" value="WD40_repeat_dom_sf"/>
</dbReference>
<dbReference type="OMA" id="CWHLNGD"/>
<dbReference type="PROSITE" id="PS50082">
    <property type="entry name" value="WD_REPEATS_2"/>
    <property type="match status" value="1"/>
</dbReference>